<evidence type="ECO:0000256" key="7">
    <source>
        <dbReference type="SAM" id="MobiDB-lite"/>
    </source>
</evidence>
<dbReference type="GO" id="GO:0019154">
    <property type="term" value="F:glycolate dehydrogenase activity"/>
    <property type="evidence" value="ECO:0007669"/>
    <property type="project" value="UniProtKB-EC"/>
</dbReference>
<dbReference type="InterPro" id="IPR009051">
    <property type="entry name" value="Helical_ferredxn"/>
</dbReference>
<reference evidence="9" key="1">
    <citation type="submission" date="2023-07" db="EMBL/GenBank/DDBJ databases">
        <title>Sequencing the genomes of 1000 actinobacteria strains.</title>
        <authorList>
            <person name="Klenk H.-P."/>
        </authorList>
    </citation>
    <scope>NUCLEOTIDE SEQUENCE</scope>
    <source>
        <strain evidence="9">DSM 45977</strain>
    </source>
</reference>
<keyword evidence="6" id="KW-0813">Transport</keyword>
<dbReference type="Pfam" id="PF13183">
    <property type="entry name" value="Fer4_8"/>
    <property type="match status" value="1"/>
</dbReference>
<feature type="domain" description="4Fe-4S ferredoxin-type" evidence="8">
    <location>
        <begin position="75"/>
        <end position="98"/>
    </location>
</feature>
<evidence type="ECO:0000256" key="1">
    <source>
        <dbReference type="ARBA" id="ARBA00022485"/>
    </source>
</evidence>
<evidence type="ECO:0000256" key="6">
    <source>
        <dbReference type="PIRNR" id="PIRNR000139"/>
    </source>
</evidence>
<keyword evidence="2 6" id="KW-0479">Metal-binding</keyword>
<comment type="cofactor">
    <cofactor evidence="6">
        <name>[4Fe-4S] cluster</name>
        <dbReference type="ChEBI" id="CHEBI:49883"/>
    </cofactor>
    <text evidence="6">Binds 2 [4Fe-4S] clusters.</text>
</comment>
<protein>
    <recommendedName>
        <fullName evidence="6">Glycolate oxidase iron-sulfur subunit</fullName>
        <ecNumber evidence="6">1.1.99.14</ecNumber>
    </recommendedName>
</protein>
<dbReference type="Gene3D" id="1.10.1060.10">
    <property type="entry name" value="Alpha-helical ferredoxin"/>
    <property type="match status" value="1"/>
</dbReference>
<evidence type="ECO:0000259" key="8">
    <source>
        <dbReference type="PROSITE" id="PS51379"/>
    </source>
</evidence>
<keyword evidence="10" id="KW-1185">Reference proteome</keyword>
<comment type="function">
    <text evidence="6">Component of a complex that catalyzes the oxidation of glycolate to glyoxylate.</text>
</comment>
<keyword evidence="6" id="KW-0249">Electron transport</keyword>
<name>A0AAE3ZA76_9ACTN</name>
<dbReference type="Proteomes" id="UP001180845">
    <property type="component" value="Unassembled WGS sequence"/>
</dbReference>
<dbReference type="GO" id="GO:0046872">
    <property type="term" value="F:metal ion binding"/>
    <property type="evidence" value="ECO:0007669"/>
    <property type="project" value="UniProtKB-UniRule"/>
</dbReference>
<dbReference type="Pfam" id="PF02754">
    <property type="entry name" value="CCG"/>
    <property type="match status" value="2"/>
</dbReference>
<feature type="domain" description="4Fe-4S ferredoxin-type" evidence="8">
    <location>
        <begin position="24"/>
        <end position="55"/>
    </location>
</feature>
<dbReference type="PANTHER" id="PTHR32479:SF17">
    <property type="entry name" value="GLYCOLATE OXIDASE IRON-SULFUR SUBUNIT"/>
    <property type="match status" value="1"/>
</dbReference>
<dbReference type="GO" id="GO:0051539">
    <property type="term" value="F:4 iron, 4 sulfur cluster binding"/>
    <property type="evidence" value="ECO:0007669"/>
    <property type="project" value="UniProtKB-UniRule"/>
</dbReference>
<keyword evidence="1 6" id="KW-0004">4Fe-4S</keyword>
<accession>A0AAE3ZA76</accession>
<dbReference type="PROSITE" id="PS00198">
    <property type="entry name" value="4FE4S_FER_1"/>
    <property type="match status" value="1"/>
</dbReference>
<dbReference type="InterPro" id="IPR004017">
    <property type="entry name" value="Cys_rich_dom"/>
</dbReference>
<evidence type="ECO:0000256" key="5">
    <source>
        <dbReference type="ARBA" id="ARBA00023014"/>
    </source>
</evidence>
<evidence type="ECO:0000256" key="2">
    <source>
        <dbReference type="ARBA" id="ARBA00022723"/>
    </source>
</evidence>
<organism evidence="9 10">
    <name type="scientific">Haloactinomyces albus</name>
    <dbReference type="NCBI Taxonomy" id="1352928"/>
    <lineage>
        <taxon>Bacteria</taxon>
        <taxon>Bacillati</taxon>
        <taxon>Actinomycetota</taxon>
        <taxon>Actinomycetes</taxon>
        <taxon>Actinopolysporales</taxon>
        <taxon>Actinopolysporaceae</taxon>
        <taxon>Haloactinomyces</taxon>
    </lineage>
</organism>
<evidence type="ECO:0000256" key="4">
    <source>
        <dbReference type="ARBA" id="ARBA00023004"/>
    </source>
</evidence>
<comment type="caution">
    <text evidence="9">The sequence shown here is derived from an EMBL/GenBank/DDBJ whole genome shotgun (WGS) entry which is preliminary data.</text>
</comment>
<gene>
    <name evidence="9" type="ORF">JOF55_001369</name>
</gene>
<proteinExistence type="predicted"/>
<dbReference type="InterPro" id="IPR017900">
    <property type="entry name" value="4Fe4S_Fe_S_CS"/>
</dbReference>
<keyword evidence="4 6" id="KW-0408">Iron</keyword>
<dbReference type="SUPFAM" id="SSF54862">
    <property type="entry name" value="4Fe-4S ferredoxins"/>
    <property type="match status" value="1"/>
</dbReference>
<dbReference type="InterPro" id="IPR012257">
    <property type="entry name" value="Glc_ox_4Fe-4S"/>
</dbReference>
<dbReference type="RefSeq" id="WP_310271212.1">
    <property type="nucleotide sequence ID" value="NZ_JAVDXW010000001.1"/>
</dbReference>
<dbReference type="PANTHER" id="PTHR32479">
    <property type="entry name" value="GLYCOLATE OXIDASE IRON-SULFUR SUBUNIT"/>
    <property type="match status" value="1"/>
</dbReference>
<dbReference type="EC" id="1.1.99.14" evidence="6"/>
<keyword evidence="5 6" id="KW-0411">Iron-sulfur</keyword>
<dbReference type="InterPro" id="IPR017896">
    <property type="entry name" value="4Fe4S_Fe-S-bd"/>
</dbReference>
<dbReference type="AlphaFoldDB" id="A0AAE3ZA76"/>
<keyword evidence="3" id="KW-0677">Repeat</keyword>
<sequence length="448" mass="49225">MTEYPAHPAGEQSARPEGAFDAFHPPQRELISDCVHCGFCLPACPTYDLWGQEMDSPRGRIHLMETGLDGEPLSESMVSHFDNCLGCMACVTACPSGVQYGTLITETRAQVERRHRRGFWERALRGTIFSLFPYPRRLKALRGPLALYQRLGLAGLLRRSGLLARMPKHLQTMESLAPPVRRAPKLPERVRALGRRRAVVGMITGCVQGAFFPEVNAATARVLASEGCDVVIPRSQGCCGALSEHSGRATEAVAFARDLLDRLEAADVDYVVINSAGCGSTLKEYPRLLADDPARAERAERFSARVRDISELLGEIGTVAERHPLPARIAYHDACHLSHGQGIRTQPRELLRAIPELELREINRGELCCGSAGVYNLLQPQAARELGDRKAENVVATDADVLVTANPGCSMQIRTALERREQDMAMAHTVQVLDASIRGLPVESLLRR</sequence>
<feature type="region of interest" description="Disordered" evidence="7">
    <location>
        <begin position="1"/>
        <end position="22"/>
    </location>
</feature>
<comment type="catalytic activity">
    <reaction evidence="6">
        <text>(R)-lactate + A = pyruvate + AH2</text>
        <dbReference type="Rhea" id="RHEA:15089"/>
        <dbReference type="ChEBI" id="CHEBI:13193"/>
        <dbReference type="ChEBI" id="CHEBI:15361"/>
        <dbReference type="ChEBI" id="CHEBI:16004"/>
        <dbReference type="ChEBI" id="CHEBI:17499"/>
    </reaction>
</comment>
<dbReference type="EMBL" id="JAVDXW010000001">
    <property type="protein sequence ID" value="MDR7301188.1"/>
    <property type="molecule type" value="Genomic_DNA"/>
</dbReference>
<dbReference type="PIRSF" id="PIRSF000139">
    <property type="entry name" value="Glc_ox_4Fe-4S"/>
    <property type="match status" value="1"/>
</dbReference>
<comment type="catalytic activity">
    <reaction evidence="6">
        <text>glycolate + A = glyoxylate + AH2</text>
        <dbReference type="Rhea" id="RHEA:21264"/>
        <dbReference type="ChEBI" id="CHEBI:13193"/>
        <dbReference type="ChEBI" id="CHEBI:17499"/>
        <dbReference type="ChEBI" id="CHEBI:29805"/>
        <dbReference type="ChEBI" id="CHEBI:36655"/>
        <dbReference type="EC" id="1.1.99.14"/>
    </reaction>
</comment>
<evidence type="ECO:0000256" key="3">
    <source>
        <dbReference type="ARBA" id="ARBA00022737"/>
    </source>
</evidence>
<evidence type="ECO:0000313" key="10">
    <source>
        <dbReference type="Proteomes" id="UP001180845"/>
    </source>
</evidence>
<dbReference type="PROSITE" id="PS51379">
    <property type="entry name" value="4FE4S_FER_2"/>
    <property type="match status" value="2"/>
</dbReference>
<evidence type="ECO:0000313" key="9">
    <source>
        <dbReference type="EMBL" id="MDR7301188.1"/>
    </source>
</evidence>